<sequence length="76" mass="9068">MFKTLKFLHAMILFFSIFLFAMNVGEPTGCKTHVDCPKDLDYRYVCFKKKCLKLKLRPFIGEYHKQEITVMPCREE</sequence>
<protein>
    <submittedName>
        <fullName evidence="1">Uncharacterized protein</fullName>
    </submittedName>
</protein>
<dbReference type="EMBL" id="CASHSV030000109">
    <property type="protein sequence ID" value="CAJ2648441.1"/>
    <property type="molecule type" value="Genomic_DNA"/>
</dbReference>
<dbReference type="Proteomes" id="UP001177021">
    <property type="component" value="Unassembled WGS sequence"/>
</dbReference>
<evidence type="ECO:0000313" key="2">
    <source>
        <dbReference type="Proteomes" id="UP001177021"/>
    </source>
</evidence>
<organism evidence="1 2">
    <name type="scientific">Trifolium pratense</name>
    <name type="common">Red clover</name>
    <dbReference type="NCBI Taxonomy" id="57577"/>
    <lineage>
        <taxon>Eukaryota</taxon>
        <taxon>Viridiplantae</taxon>
        <taxon>Streptophyta</taxon>
        <taxon>Embryophyta</taxon>
        <taxon>Tracheophyta</taxon>
        <taxon>Spermatophyta</taxon>
        <taxon>Magnoliopsida</taxon>
        <taxon>eudicotyledons</taxon>
        <taxon>Gunneridae</taxon>
        <taxon>Pentapetalae</taxon>
        <taxon>rosids</taxon>
        <taxon>fabids</taxon>
        <taxon>Fabales</taxon>
        <taxon>Fabaceae</taxon>
        <taxon>Papilionoideae</taxon>
        <taxon>50 kb inversion clade</taxon>
        <taxon>NPAAA clade</taxon>
        <taxon>Hologalegina</taxon>
        <taxon>IRL clade</taxon>
        <taxon>Trifolieae</taxon>
        <taxon>Trifolium</taxon>
    </lineage>
</organism>
<reference evidence="1" key="1">
    <citation type="submission" date="2023-10" db="EMBL/GenBank/DDBJ databases">
        <authorList>
            <person name="Rodriguez Cubillos JULIANA M."/>
            <person name="De Vega J."/>
        </authorList>
    </citation>
    <scope>NUCLEOTIDE SEQUENCE</scope>
</reference>
<accession>A0ACB0JVY2</accession>
<evidence type="ECO:0000313" key="1">
    <source>
        <dbReference type="EMBL" id="CAJ2648441.1"/>
    </source>
</evidence>
<gene>
    <name evidence="1" type="ORF">MILVUS5_LOCUS16793</name>
</gene>
<proteinExistence type="predicted"/>
<keyword evidence="2" id="KW-1185">Reference proteome</keyword>
<name>A0ACB0JVY2_TRIPR</name>
<comment type="caution">
    <text evidence="1">The sequence shown here is derived from an EMBL/GenBank/DDBJ whole genome shotgun (WGS) entry which is preliminary data.</text>
</comment>